<dbReference type="OrthoDB" id="67700at2759"/>
<keyword evidence="3" id="KW-1133">Transmembrane helix</keyword>
<dbReference type="STRING" id="7574.A0A1S3K1X9"/>
<dbReference type="GO" id="GO:0048488">
    <property type="term" value="P:synaptic vesicle endocytosis"/>
    <property type="evidence" value="ECO:0007669"/>
    <property type="project" value="TreeGrafter"/>
</dbReference>
<keyword evidence="5" id="KW-1185">Reference proteome</keyword>
<feature type="compositionally biased region" description="Low complexity" evidence="2">
    <location>
        <begin position="103"/>
        <end position="114"/>
    </location>
</feature>
<dbReference type="PANTHER" id="PTHR10024">
    <property type="entry name" value="SYNAPTOTAGMIN"/>
    <property type="match status" value="1"/>
</dbReference>
<keyword evidence="3" id="KW-0812">Transmembrane</keyword>
<evidence type="ECO:0000256" key="3">
    <source>
        <dbReference type="SAM" id="Phobius"/>
    </source>
</evidence>
<evidence type="ECO:0000256" key="2">
    <source>
        <dbReference type="SAM" id="MobiDB-lite"/>
    </source>
</evidence>
<keyword evidence="3" id="KW-0472">Membrane</keyword>
<sequence>MNGWEIVLIVFIIALLIMIVAIFLCRVMGIGSLSKWFSSGEEKQSLTKHDAMNGYNGYVNSESDFALDASGKYVEYDTVKADPQYQNINETAEPPATTPQHQSGRSTPTSLSSSIASDYDIGQGLTKAPSCESIASDSSIMDIEPAVAAIGQLEFGLEFDREVSELIVSVIQARDLEVNEVTGTVDTYVKVNLAPDSDSKKVTKVQRETANPQYKERFLFPVDPDELDNKTIQFSVYSCDKYARHKLLGQCDIKLGDIDLRHAVRLWLNLKDIDEVQAEYGDIMFSLSYLPTAERLTVVIVKARNLKWHQNREAGDCFVKVYLLQNGKKMKKKKTTVKKDEKNPIFNEAMIFSVPSSTLPTVQLRITVAEQMPEGKVSSIGHIIVGANTTGTELSHWNQMMTSLRKPIAMWHSLCK</sequence>
<dbReference type="AlphaFoldDB" id="A0A1S3K1X9"/>
<feature type="region of interest" description="Disordered" evidence="2">
    <location>
        <begin position="89"/>
        <end position="114"/>
    </location>
</feature>
<dbReference type="GO" id="GO:0005509">
    <property type="term" value="F:calcium ion binding"/>
    <property type="evidence" value="ECO:0007669"/>
    <property type="project" value="TreeGrafter"/>
</dbReference>
<dbReference type="FunFam" id="2.60.40.150:FF:000080">
    <property type="entry name" value="Putative synaptotagmin-12"/>
    <property type="match status" value="1"/>
</dbReference>
<dbReference type="RefSeq" id="XP_013416638.1">
    <property type="nucleotide sequence ID" value="XM_013561184.1"/>
</dbReference>
<dbReference type="GO" id="GO:0030276">
    <property type="term" value="F:clathrin binding"/>
    <property type="evidence" value="ECO:0007669"/>
    <property type="project" value="TreeGrafter"/>
</dbReference>
<name>A0A1S3K1X9_LINAN</name>
<feature type="domain" description="C2" evidence="4">
    <location>
        <begin position="149"/>
        <end position="268"/>
    </location>
</feature>
<dbReference type="InterPro" id="IPR001565">
    <property type="entry name" value="Synaptotagmin"/>
</dbReference>
<reference evidence="6" key="1">
    <citation type="submission" date="2025-08" db="UniProtKB">
        <authorList>
            <consortium name="RefSeq"/>
        </authorList>
    </citation>
    <scope>IDENTIFICATION</scope>
    <source>
        <tissue evidence="6">Gonads</tissue>
    </source>
</reference>
<dbReference type="PROSITE" id="PS50004">
    <property type="entry name" value="C2"/>
    <property type="match status" value="2"/>
</dbReference>
<evidence type="ECO:0000313" key="5">
    <source>
        <dbReference type="Proteomes" id="UP000085678"/>
    </source>
</evidence>
<dbReference type="GO" id="GO:0070382">
    <property type="term" value="C:exocytic vesicle"/>
    <property type="evidence" value="ECO:0007669"/>
    <property type="project" value="TreeGrafter"/>
</dbReference>
<dbReference type="GO" id="GO:0098793">
    <property type="term" value="C:presynapse"/>
    <property type="evidence" value="ECO:0007669"/>
    <property type="project" value="GOC"/>
</dbReference>
<organism evidence="5 6">
    <name type="scientific">Lingula anatina</name>
    <name type="common">Brachiopod</name>
    <name type="synonym">Lingula unguis</name>
    <dbReference type="NCBI Taxonomy" id="7574"/>
    <lineage>
        <taxon>Eukaryota</taxon>
        <taxon>Metazoa</taxon>
        <taxon>Spiralia</taxon>
        <taxon>Lophotrochozoa</taxon>
        <taxon>Brachiopoda</taxon>
        <taxon>Linguliformea</taxon>
        <taxon>Lingulata</taxon>
        <taxon>Lingulida</taxon>
        <taxon>Linguloidea</taxon>
        <taxon>Lingulidae</taxon>
        <taxon>Lingula</taxon>
    </lineage>
</organism>
<protein>
    <submittedName>
        <fullName evidence="6">Synaptotagmin-12</fullName>
    </submittedName>
</protein>
<dbReference type="Gene3D" id="2.60.40.150">
    <property type="entry name" value="C2 domain"/>
    <property type="match status" value="2"/>
</dbReference>
<dbReference type="GeneID" id="106178125"/>
<evidence type="ECO:0000259" key="4">
    <source>
        <dbReference type="PROSITE" id="PS50004"/>
    </source>
</evidence>
<gene>
    <name evidence="6" type="primary">LOC106178125</name>
</gene>
<dbReference type="InterPro" id="IPR000008">
    <property type="entry name" value="C2_dom"/>
</dbReference>
<keyword evidence="1" id="KW-0677">Repeat</keyword>
<dbReference type="InParanoid" id="A0A1S3K1X9"/>
<dbReference type="GO" id="GO:0005544">
    <property type="term" value="F:calcium-dependent phospholipid binding"/>
    <property type="evidence" value="ECO:0007669"/>
    <property type="project" value="TreeGrafter"/>
</dbReference>
<dbReference type="GO" id="GO:0048791">
    <property type="term" value="P:calcium ion-regulated exocytosis of neurotransmitter"/>
    <property type="evidence" value="ECO:0007669"/>
    <property type="project" value="TreeGrafter"/>
</dbReference>
<dbReference type="SUPFAM" id="SSF49562">
    <property type="entry name" value="C2 domain (Calcium/lipid-binding domain, CaLB)"/>
    <property type="match status" value="2"/>
</dbReference>
<feature type="transmembrane region" description="Helical" evidence="3">
    <location>
        <begin position="6"/>
        <end position="25"/>
    </location>
</feature>
<evidence type="ECO:0000256" key="1">
    <source>
        <dbReference type="ARBA" id="ARBA00022737"/>
    </source>
</evidence>
<dbReference type="GO" id="GO:0001786">
    <property type="term" value="F:phosphatidylserine binding"/>
    <property type="evidence" value="ECO:0007669"/>
    <property type="project" value="TreeGrafter"/>
</dbReference>
<evidence type="ECO:0000313" key="6">
    <source>
        <dbReference type="RefSeq" id="XP_013416638.1"/>
    </source>
</evidence>
<dbReference type="PRINTS" id="PR00399">
    <property type="entry name" value="SYNAPTOTAGMN"/>
</dbReference>
<dbReference type="SMART" id="SM00239">
    <property type="entry name" value="C2"/>
    <property type="match status" value="2"/>
</dbReference>
<dbReference type="GO" id="GO:0005886">
    <property type="term" value="C:plasma membrane"/>
    <property type="evidence" value="ECO:0007669"/>
    <property type="project" value="TreeGrafter"/>
</dbReference>
<dbReference type="GO" id="GO:0000149">
    <property type="term" value="F:SNARE binding"/>
    <property type="evidence" value="ECO:0007669"/>
    <property type="project" value="TreeGrafter"/>
</dbReference>
<dbReference type="KEGG" id="lak:106178125"/>
<feature type="domain" description="C2" evidence="4">
    <location>
        <begin position="279"/>
        <end position="412"/>
    </location>
</feature>
<dbReference type="Proteomes" id="UP000085678">
    <property type="component" value="Unplaced"/>
</dbReference>
<dbReference type="InterPro" id="IPR035892">
    <property type="entry name" value="C2_domain_sf"/>
</dbReference>
<dbReference type="PANTHER" id="PTHR10024:SF252">
    <property type="entry name" value="SYNAPTOTAGMIN-12"/>
    <property type="match status" value="1"/>
</dbReference>
<dbReference type="Pfam" id="PF00168">
    <property type="entry name" value="C2"/>
    <property type="match status" value="2"/>
</dbReference>
<proteinExistence type="predicted"/>
<accession>A0A1S3K1X9</accession>